<dbReference type="Proteomes" id="UP000327013">
    <property type="component" value="Unassembled WGS sequence"/>
</dbReference>
<dbReference type="InterPro" id="IPR008146">
    <property type="entry name" value="Gln_synth_cat_dom"/>
</dbReference>
<dbReference type="PANTHER" id="PTHR43785">
    <property type="entry name" value="GAMMA-GLUTAMYLPUTRESCINE SYNTHETASE"/>
    <property type="match status" value="1"/>
</dbReference>
<evidence type="ECO:0000313" key="6">
    <source>
        <dbReference type="Proteomes" id="UP000327013"/>
    </source>
</evidence>
<dbReference type="AlphaFoldDB" id="A0A5N6KW83"/>
<comment type="similarity">
    <text evidence="2 3">Belongs to the glutamine synthetase family.</text>
</comment>
<evidence type="ECO:0000256" key="2">
    <source>
        <dbReference type="PROSITE-ProRule" id="PRU01331"/>
    </source>
</evidence>
<dbReference type="Gene3D" id="3.30.590.10">
    <property type="entry name" value="Glutamine synthetase/guanido kinase, catalytic domain"/>
    <property type="match status" value="1"/>
</dbReference>
<feature type="domain" description="GS catalytic" evidence="4">
    <location>
        <begin position="129"/>
        <end position="455"/>
    </location>
</feature>
<proteinExistence type="inferred from homology"/>
<evidence type="ECO:0000313" key="5">
    <source>
        <dbReference type="EMBL" id="KAB8349781.1"/>
    </source>
</evidence>
<dbReference type="GO" id="GO:0004356">
    <property type="term" value="F:glutamine synthetase activity"/>
    <property type="evidence" value="ECO:0007669"/>
    <property type="project" value="InterPro"/>
</dbReference>
<keyword evidence="6" id="KW-1185">Reference proteome</keyword>
<dbReference type="PROSITE" id="PS51987">
    <property type="entry name" value="GS_CATALYTIC"/>
    <property type="match status" value="1"/>
</dbReference>
<dbReference type="EMBL" id="VIBQ01000014">
    <property type="protein sequence ID" value="KAB8349781.1"/>
    <property type="molecule type" value="Genomic_DNA"/>
</dbReference>
<keyword evidence="1" id="KW-0436">Ligase</keyword>
<organism evidence="5 6">
    <name type="scientific">Carpinus fangiana</name>
    <dbReference type="NCBI Taxonomy" id="176857"/>
    <lineage>
        <taxon>Eukaryota</taxon>
        <taxon>Viridiplantae</taxon>
        <taxon>Streptophyta</taxon>
        <taxon>Embryophyta</taxon>
        <taxon>Tracheophyta</taxon>
        <taxon>Spermatophyta</taxon>
        <taxon>Magnoliopsida</taxon>
        <taxon>eudicotyledons</taxon>
        <taxon>Gunneridae</taxon>
        <taxon>Pentapetalae</taxon>
        <taxon>rosids</taxon>
        <taxon>fabids</taxon>
        <taxon>Fagales</taxon>
        <taxon>Betulaceae</taxon>
        <taxon>Carpinus</taxon>
    </lineage>
</organism>
<dbReference type="OrthoDB" id="77835at2759"/>
<dbReference type="SMART" id="SM01230">
    <property type="entry name" value="Gln-synt_C"/>
    <property type="match status" value="1"/>
</dbReference>
<dbReference type="Pfam" id="PF00120">
    <property type="entry name" value="Gln-synt_C"/>
    <property type="match status" value="1"/>
</dbReference>
<evidence type="ECO:0000256" key="3">
    <source>
        <dbReference type="RuleBase" id="RU000384"/>
    </source>
</evidence>
<comment type="caution">
    <text evidence="5">The sequence shown here is derived from an EMBL/GenBank/DDBJ whole genome shotgun (WGS) entry which is preliminary data.</text>
</comment>
<gene>
    <name evidence="5" type="ORF">FH972_023795</name>
</gene>
<name>A0A5N6KW83_9ROSI</name>
<dbReference type="InterPro" id="IPR014746">
    <property type="entry name" value="Gln_synth/guanido_kin_cat_dom"/>
</dbReference>
<protein>
    <recommendedName>
        <fullName evidence="4">GS catalytic domain-containing protein</fullName>
    </recommendedName>
</protein>
<reference evidence="5 6" key="1">
    <citation type="submission" date="2019-06" db="EMBL/GenBank/DDBJ databases">
        <title>A chromosomal-level reference genome of Carpinus fangiana (Coryloideae, Betulaceae).</title>
        <authorList>
            <person name="Yang X."/>
            <person name="Wang Z."/>
            <person name="Zhang L."/>
            <person name="Hao G."/>
            <person name="Liu J."/>
            <person name="Yang Y."/>
        </authorList>
    </citation>
    <scope>NUCLEOTIDE SEQUENCE [LARGE SCALE GENOMIC DNA]</scope>
    <source>
        <strain evidence="5">Cfa_2016G</strain>
        <tissue evidence="5">Leaf</tissue>
    </source>
</reference>
<dbReference type="SUPFAM" id="SSF55931">
    <property type="entry name" value="Glutamine synthetase/guanido kinase"/>
    <property type="match status" value="1"/>
</dbReference>
<evidence type="ECO:0000259" key="4">
    <source>
        <dbReference type="PROSITE" id="PS51987"/>
    </source>
</evidence>
<accession>A0A5N6KW83</accession>
<evidence type="ECO:0000256" key="1">
    <source>
        <dbReference type="ARBA" id="ARBA00022598"/>
    </source>
</evidence>
<dbReference type="PANTHER" id="PTHR43785:SF2">
    <property type="entry name" value="TYPE-1 GLUTAMINE SYNTHETASE 1"/>
    <property type="match status" value="1"/>
</dbReference>
<sequence length="455" mass="50201">MATNGSKNGAVGDSEGSNAMIGWKNVQTKFDPEFVWIRFMPYNGVYMLRMLPVKAFDSMMKRGERISISANLIFVTRLDHIAANEPPVGALYLEPDWTSAYAHPDQKGRRVEIMSTWVDDKGSLLEECPRGTLSRMVKTIQDDYGIDIWLGFEIEVVLLGSAPTSTGPRHGCFTMAPQDEDQLPLIEEIVRAMTHAGVQVVQFHAEAAPCQWEFVLHHDEPLGAVDQLVRARRALIHTAHAHGVHATFHPRPSVEEAGTASHMHISANPRGGGAGTQEHVQAAEAFFAGILEHLQATMAFSYPLSVSYDRVKPGIWSGGEYVCWGWQNREVPLRRISPNRFEVKAVCATANPYLAASALLAAGLDGLGRSLVLQMQDCQVDASTLSDAQRVALGIHNRLPTSLAESLAALSRDHRLRAIIGERLVRAYAAQTQEHDDQLQAMSVEERCTFLLANY</sequence>